<evidence type="ECO:0000313" key="4">
    <source>
        <dbReference type="EMBL" id="SFD03447.1"/>
    </source>
</evidence>
<dbReference type="Pfam" id="PF00440">
    <property type="entry name" value="TetR_N"/>
    <property type="match status" value="1"/>
</dbReference>
<dbReference type="PANTHER" id="PTHR30055">
    <property type="entry name" value="HTH-TYPE TRANSCRIPTIONAL REGULATOR RUTR"/>
    <property type="match status" value="1"/>
</dbReference>
<gene>
    <name evidence="4" type="ORF">SAMN05661030_2363</name>
</gene>
<dbReference type="STRING" id="1225127.SAMN05661030_2363"/>
<dbReference type="Proteomes" id="UP000199022">
    <property type="component" value="Unassembled WGS sequence"/>
</dbReference>
<dbReference type="Gene3D" id="1.10.357.10">
    <property type="entry name" value="Tetracycline Repressor, domain 2"/>
    <property type="match status" value="1"/>
</dbReference>
<feature type="DNA-binding region" description="H-T-H motif" evidence="2">
    <location>
        <begin position="44"/>
        <end position="63"/>
    </location>
</feature>
<feature type="domain" description="HTH tetR-type" evidence="3">
    <location>
        <begin position="21"/>
        <end position="81"/>
    </location>
</feature>
<dbReference type="AlphaFoldDB" id="A0A1I1P0U9"/>
<sequence length="210" mass="23210">MPPATRRRPTRRPPVVRKPVADRREDLVEAALRVLVRDGVAAATTRAVVAEAGASLSAFHYCFDSREELLVLAAERITDRTLEHVRSGFSVEGDLRTVVHGTLTRLWERIEADPDRELVGYELAQYARRHPELQPVVARLFRHYLDVHEQFLTEAATAAGFTWTVPVPVLARLVDSAFDGIALTWRVDGDGDAARAALAALADALLDRAG</sequence>
<keyword evidence="5" id="KW-1185">Reference proteome</keyword>
<dbReference type="RefSeq" id="WP_091558293.1">
    <property type="nucleotide sequence ID" value="NZ_BNAC01000004.1"/>
</dbReference>
<dbReference type="InterPro" id="IPR050109">
    <property type="entry name" value="HTH-type_TetR-like_transc_reg"/>
</dbReference>
<reference evidence="5" key="1">
    <citation type="submission" date="2016-10" db="EMBL/GenBank/DDBJ databases">
        <authorList>
            <person name="Varghese N."/>
            <person name="Submissions S."/>
        </authorList>
    </citation>
    <scope>NUCLEOTIDE SEQUENCE [LARGE SCALE GENOMIC DNA]</scope>
    <source>
        <strain evidence="5">DSM 45962</strain>
    </source>
</reference>
<dbReference type="InterPro" id="IPR001647">
    <property type="entry name" value="HTH_TetR"/>
</dbReference>
<evidence type="ECO:0000256" key="2">
    <source>
        <dbReference type="PROSITE-ProRule" id="PRU00335"/>
    </source>
</evidence>
<evidence type="ECO:0000313" key="5">
    <source>
        <dbReference type="Proteomes" id="UP000199022"/>
    </source>
</evidence>
<proteinExistence type="predicted"/>
<dbReference type="GO" id="GO:0003700">
    <property type="term" value="F:DNA-binding transcription factor activity"/>
    <property type="evidence" value="ECO:0007669"/>
    <property type="project" value="TreeGrafter"/>
</dbReference>
<dbReference type="InterPro" id="IPR036271">
    <property type="entry name" value="Tet_transcr_reg_TetR-rel_C_sf"/>
</dbReference>
<dbReference type="SUPFAM" id="SSF46689">
    <property type="entry name" value="Homeodomain-like"/>
    <property type="match status" value="1"/>
</dbReference>
<dbReference type="InterPro" id="IPR041583">
    <property type="entry name" value="TetR_C_31"/>
</dbReference>
<evidence type="ECO:0000256" key="1">
    <source>
        <dbReference type="ARBA" id="ARBA00023125"/>
    </source>
</evidence>
<dbReference type="PROSITE" id="PS50977">
    <property type="entry name" value="HTH_TETR_2"/>
    <property type="match status" value="1"/>
</dbReference>
<dbReference type="EMBL" id="FOMD01000002">
    <property type="protein sequence ID" value="SFD03447.1"/>
    <property type="molecule type" value="Genomic_DNA"/>
</dbReference>
<dbReference type="PANTHER" id="PTHR30055:SF226">
    <property type="entry name" value="HTH-TYPE TRANSCRIPTIONAL REGULATOR PKSA"/>
    <property type="match status" value="1"/>
</dbReference>
<protein>
    <submittedName>
        <fullName evidence="4">Transcriptional regulator, TetR family</fullName>
    </submittedName>
</protein>
<evidence type="ECO:0000259" key="3">
    <source>
        <dbReference type="PROSITE" id="PS50977"/>
    </source>
</evidence>
<dbReference type="GO" id="GO:0000976">
    <property type="term" value="F:transcription cis-regulatory region binding"/>
    <property type="evidence" value="ECO:0007669"/>
    <property type="project" value="TreeGrafter"/>
</dbReference>
<dbReference type="InterPro" id="IPR009057">
    <property type="entry name" value="Homeodomain-like_sf"/>
</dbReference>
<keyword evidence="1 2" id="KW-0238">DNA-binding</keyword>
<accession>A0A1I1P0U9</accession>
<dbReference type="OrthoDB" id="5242433at2"/>
<dbReference type="Pfam" id="PF17940">
    <property type="entry name" value="TetR_C_31"/>
    <property type="match status" value="1"/>
</dbReference>
<organism evidence="4 5">
    <name type="scientific">Klenkia taihuensis</name>
    <dbReference type="NCBI Taxonomy" id="1225127"/>
    <lineage>
        <taxon>Bacteria</taxon>
        <taxon>Bacillati</taxon>
        <taxon>Actinomycetota</taxon>
        <taxon>Actinomycetes</taxon>
        <taxon>Geodermatophilales</taxon>
        <taxon>Geodermatophilaceae</taxon>
        <taxon>Klenkia</taxon>
    </lineage>
</organism>
<dbReference type="SUPFAM" id="SSF48498">
    <property type="entry name" value="Tetracyclin repressor-like, C-terminal domain"/>
    <property type="match status" value="1"/>
</dbReference>
<name>A0A1I1P0U9_9ACTN</name>